<proteinExistence type="inferred from homology"/>
<evidence type="ECO:0000313" key="6">
    <source>
        <dbReference type="Proteomes" id="UP000543174"/>
    </source>
</evidence>
<keyword evidence="4" id="KW-0046">Antibiotic resistance</keyword>
<evidence type="ECO:0000256" key="3">
    <source>
        <dbReference type="ARBA" id="ARBA00023315"/>
    </source>
</evidence>
<dbReference type="EMBL" id="JACJHT010000001">
    <property type="protein sequence ID" value="MBA9037548.1"/>
    <property type="molecule type" value="Genomic_DNA"/>
</dbReference>
<comment type="similarity">
    <text evidence="1 4">Belongs to the antibiotic N-acetyltransferase family.</text>
</comment>
<evidence type="ECO:0000256" key="4">
    <source>
        <dbReference type="RuleBase" id="RU365031"/>
    </source>
</evidence>
<dbReference type="Pfam" id="PF02522">
    <property type="entry name" value="Antibiotic_NAT"/>
    <property type="match status" value="1"/>
</dbReference>
<keyword evidence="2 4" id="KW-0808">Transferase</keyword>
<accession>A0A7W3RDR1</accession>
<dbReference type="InterPro" id="IPR003679">
    <property type="entry name" value="Amioglycoside_AcTrfase"/>
</dbReference>
<comment type="caution">
    <text evidence="5">The sequence shown here is derived from an EMBL/GenBank/DDBJ whole genome shotgun (WGS) entry which is preliminary data.</text>
</comment>
<dbReference type="AlphaFoldDB" id="A0A7W3RDR1"/>
<reference evidence="5" key="1">
    <citation type="submission" date="2020-08" db="EMBL/GenBank/DDBJ databases">
        <title>Functional genomics of gut bacteria from endangered species of beetles.</title>
        <authorList>
            <person name="Carlos-Shanley C."/>
        </authorList>
    </citation>
    <scope>NUCLEOTIDE SEQUENCE [LARGE SCALE GENOMIC DNA]</scope>
    <source>
        <strain evidence="5">S00060</strain>
    </source>
</reference>
<dbReference type="PANTHER" id="PTHR11104:SF0">
    <property type="entry name" value="SPBETA PROPHAGE-DERIVED AMINOGLYCOSIDE N(3')-ACETYLTRANSFERASE-LIKE PROTEIN YOKD"/>
    <property type="match status" value="1"/>
</dbReference>
<sequence>MKHIVQATDHPRTKDTLKEDLRRLGITQGMTIIVHSSLSSLGWVNGGSVAVVQALMETVTEEGTIVMPSQSVDLSDPSEWGNPAVPKEWWETIRETMPAYDPAHTPTSGMGQIVETFRTYSGVRRSSHPMYSFAAWGKDSEDLLRDHPLEFSLGENSPLERLYKKHAFVLLLGVGFGNNTSFHLAEYRIPYRNVIQKGSPVMDAGKRVWKTYKELEFREELFEKIGEAFIEAKGIKAEKIGSALAYFFSMPKAVDFAETYLKALQ</sequence>
<dbReference type="GO" id="GO:0046677">
    <property type="term" value="P:response to antibiotic"/>
    <property type="evidence" value="ECO:0007669"/>
    <property type="project" value="UniProtKB-KW"/>
</dbReference>
<dbReference type="InterPro" id="IPR028345">
    <property type="entry name" value="Antibiotic_NAT-like"/>
</dbReference>
<evidence type="ECO:0000256" key="1">
    <source>
        <dbReference type="ARBA" id="ARBA00006383"/>
    </source>
</evidence>
<dbReference type="SUPFAM" id="SSF110710">
    <property type="entry name" value="TTHA0583/YokD-like"/>
    <property type="match status" value="1"/>
</dbReference>
<organism evidence="5 6">
    <name type="scientific">Priestia aryabhattai</name>
    <name type="common">Bacillus aryabhattai</name>
    <dbReference type="NCBI Taxonomy" id="412384"/>
    <lineage>
        <taxon>Bacteria</taxon>
        <taxon>Bacillati</taxon>
        <taxon>Bacillota</taxon>
        <taxon>Bacilli</taxon>
        <taxon>Bacillales</taxon>
        <taxon>Bacillaceae</taxon>
        <taxon>Priestia</taxon>
    </lineage>
</organism>
<keyword evidence="3 4" id="KW-0012">Acyltransferase</keyword>
<dbReference type="Proteomes" id="UP000543174">
    <property type="component" value="Unassembled WGS sequence"/>
</dbReference>
<comment type="catalytic activity">
    <reaction evidence="4">
        <text>a 2-deoxystreptamine antibiotic + acetyl-CoA = an N(3)-acetyl-2-deoxystreptamine antibiotic + CoA + H(+)</text>
        <dbReference type="Rhea" id="RHEA:12665"/>
        <dbReference type="ChEBI" id="CHEBI:15378"/>
        <dbReference type="ChEBI" id="CHEBI:57287"/>
        <dbReference type="ChEBI" id="CHEBI:57288"/>
        <dbReference type="ChEBI" id="CHEBI:57921"/>
        <dbReference type="ChEBI" id="CHEBI:77452"/>
        <dbReference type="EC" id="2.3.1.81"/>
    </reaction>
</comment>
<keyword evidence="6" id="KW-1185">Reference proteome</keyword>
<evidence type="ECO:0000313" key="5">
    <source>
        <dbReference type="EMBL" id="MBA9037548.1"/>
    </source>
</evidence>
<dbReference type="RefSeq" id="WP_013057788.1">
    <property type="nucleotide sequence ID" value="NZ_CP129007.1"/>
</dbReference>
<evidence type="ECO:0000256" key="2">
    <source>
        <dbReference type="ARBA" id="ARBA00022679"/>
    </source>
</evidence>
<dbReference type="GO" id="GO:0046353">
    <property type="term" value="F:aminoglycoside 3-N-acetyltransferase activity"/>
    <property type="evidence" value="ECO:0007669"/>
    <property type="project" value="UniProtKB-EC"/>
</dbReference>
<dbReference type="EC" id="2.3.1.-" evidence="4"/>
<protein>
    <recommendedName>
        <fullName evidence="4">Aminoglycoside N(3)-acetyltransferase</fullName>
        <ecNumber evidence="4">2.3.1.-</ecNumber>
    </recommendedName>
</protein>
<dbReference type="PANTHER" id="PTHR11104">
    <property type="entry name" value="AMINOGLYCOSIDE N3-ACETYLTRANSFERASE"/>
    <property type="match status" value="1"/>
</dbReference>
<gene>
    <name evidence="5" type="ORF">HNP21_000637</name>
</gene>
<name>A0A7W3RDR1_PRIAR</name>